<name>A0ABT6B0E8_9BURK</name>
<evidence type="ECO:0000256" key="1">
    <source>
        <dbReference type="SAM" id="MobiDB-lite"/>
    </source>
</evidence>
<sequence>MHHVKNVIRHGGLEADIWRAFVADKDAPPSAMPGMPPDEQGWLVTPETWQAARHALRLRRHPVAVYLAPDADPEALLEAGAAIIDPTGIAHLAIDFPVYTDGRGYSLAQMLRTQYGWTGELRAVGDVMIDTVHYMARCGFDAFAVKPSHDPQAALAALGTFTVHYQKTYASPALPRQTRQAAPAGQADRPGAPPR</sequence>
<evidence type="ECO:0000313" key="3">
    <source>
        <dbReference type="Proteomes" id="UP001216674"/>
    </source>
</evidence>
<dbReference type="EMBL" id="JARJLM010000579">
    <property type="protein sequence ID" value="MDF3838351.1"/>
    <property type="molecule type" value="Genomic_DNA"/>
</dbReference>
<accession>A0ABT6B0E8</accession>
<dbReference type="PIRSF" id="PIRSF030820">
    <property type="entry name" value="UCP030820"/>
    <property type="match status" value="1"/>
</dbReference>
<protein>
    <submittedName>
        <fullName evidence="2">DUF934 domain-containing protein</fullName>
    </submittedName>
</protein>
<organism evidence="2 3">
    <name type="scientific">Cupriavidus basilensis</name>
    <dbReference type="NCBI Taxonomy" id="68895"/>
    <lineage>
        <taxon>Bacteria</taxon>
        <taxon>Pseudomonadati</taxon>
        <taxon>Pseudomonadota</taxon>
        <taxon>Betaproteobacteria</taxon>
        <taxon>Burkholderiales</taxon>
        <taxon>Burkholderiaceae</taxon>
        <taxon>Cupriavidus</taxon>
    </lineage>
</organism>
<reference evidence="2 3" key="1">
    <citation type="submission" date="2023-03" db="EMBL/GenBank/DDBJ databases">
        <title>Draft assemblies of triclosan tolerant bacteria isolated from returned activated sludge.</title>
        <authorList>
            <person name="Van Hamelsveld S."/>
        </authorList>
    </citation>
    <scope>NUCLEOTIDE SEQUENCE [LARGE SCALE GENOMIC DNA]</scope>
    <source>
        <strain evidence="2 3">GW210010_S58</strain>
    </source>
</reference>
<dbReference type="Proteomes" id="UP001216674">
    <property type="component" value="Unassembled WGS sequence"/>
</dbReference>
<gene>
    <name evidence="2" type="ORF">P3W85_36290</name>
</gene>
<comment type="caution">
    <text evidence="2">The sequence shown here is derived from an EMBL/GenBank/DDBJ whole genome shotgun (WGS) entry which is preliminary data.</text>
</comment>
<dbReference type="RefSeq" id="WP_276268338.1">
    <property type="nucleotide sequence ID" value="NZ_JARJLM010000579.1"/>
</dbReference>
<proteinExistence type="predicted"/>
<evidence type="ECO:0000313" key="2">
    <source>
        <dbReference type="EMBL" id="MDF3838351.1"/>
    </source>
</evidence>
<dbReference type="Pfam" id="PF06073">
    <property type="entry name" value="DUF934"/>
    <property type="match status" value="1"/>
</dbReference>
<dbReference type="InterPro" id="IPR008318">
    <property type="entry name" value="UCP030820"/>
</dbReference>
<keyword evidence="3" id="KW-1185">Reference proteome</keyword>
<feature type="region of interest" description="Disordered" evidence="1">
    <location>
        <begin position="171"/>
        <end position="195"/>
    </location>
</feature>